<gene>
    <name evidence="2" type="ORF">AAP_00774</name>
</gene>
<feature type="compositionally biased region" description="Basic and acidic residues" evidence="1">
    <location>
        <begin position="19"/>
        <end position="30"/>
    </location>
</feature>
<comment type="caution">
    <text evidence="2">The sequence shown here is derived from an EMBL/GenBank/DDBJ whole genome shotgun (WGS) entry which is preliminary data.</text>
</comment>
<dbReference type="EMBL" id="AZGZ01000002">
    <property type="protein sequence ID" value="KZZ97131.1"/>
    <property type="molecule type" value="Genomic_DNA"/>
</dbReference>
<dbReference type="VEuPathDB" id="FungiDB:AAP_00774"/>
<evidence type="ECO:0000313" key="3">
    <source>
        <dbReference type="Proteomes" id="UP000242877"/>
    </source>
</evidence>
<protein>
    <submittedName>
        <fullName evidence="2">Uncharacterized protein</fullName>
    </submittedName>
</protein>
<reference evidence="2 3" key="1">
    <citation type="journal article" date="2016" name="Genome Biol. Evol.">
        <title>Divergent and convergent evolution of fungal pathogenicity.</title>
        <authorList>
            <person name="Shang Y."/>
            <person name="Xiao G."/>
            <person name="Zheng P."/>
            <person name="Cen K."/>
            <person name="Zhan S."/>
            <person name="Wang C."/>
        </authorList>
    </citation>
    <scope>NUCLEOTIDE SEQUENCE [LARGE SCALE GENOMIC DNA]</scope>
    <source>
        <strain evidence="2 3">ARSEF 7405</strain>
    </source>
</reference>
<evidence type="ECO:0000313" key="2">
    <source>
        <dbReference type="EMBL" id="KZZ97131.1"/>
    </source>
</evidence>
<name>A0A168CXM4_9EURO</name>
<proteinExistence type="predicted"/>
<organism evidence="2 3">
    <name type="scientific">Ascosphaera apis ARSEF 7405</name>
    <dbReference type="NCBI Taxonomy" id="392613"/>
    <lineage>
        <taxon>Eukaryota</taxon>
        <taxon>Fungi</taxon>
        <taxon>Dikarya</taxon>
        <taxon>Ascomycota</taxon>
        <taxon>Pezizomycotina</taxon>
        <taxon>Eurotiomycetes</taxon>
        <taxon>Eurotiomycetidae</taxon>
        <taxon>Onygenales</taxon>
        <taxon>Ascosphaeraceae</taxon>
        <taxon>Ascosphaera</taxon>
    </lineage>
</organism>
<sequence length="282" mass="31373">MEHGISHGSQRPGAFGMHHHSDPIPERPLSARKERVSVSIPCINLRSRTINISSLEKAPISHIRNTPKAQSYVDRMSSSSSFVLDMNCAMSQPPFPSFQRSKTPTDLPSFGTPQALSCDYRSLSLSIRRKGPADLESAKENITCLSIFKRAWETLKTALDDVVSSFTTYEPEPFDMPGPLRSRGVIAMAPDGTPIRTYFPRRQSAHGTGMACHPYLRGQEDLASGFASAASDCNHRSVTRINPSIMERSNTIRSDCLDQAREINYRMNNARTRSNDTICLQQ</sequence>
<dbReference type="AlphaFoldDB" id="A0A168CXM4"/>
<dbReference type="OrthoDB" id="4157036at2759"/>
<accession>A0A168CXM4</accession>
<feature type="region of interest" description="Disordered" evidence="1">
    <location>
        <begin position="1"/>
        <end position="30"/>
    </location>
</feature>
<evidence type="ECO:0000256" key="1">
    <source>
        <dbReference type="SAM" id="MobiDB-lite"/>
    </source>
</evidence>
<keyword evidence="3" id="KW-1185">Reference proteome</keyword>
<dbReference type="Proteomes" id="UP000242877">
    <property type="component" value="Unassembled WGS sequence"/>
</dbReference>